<dbReference type="EMBL" id="VDCV01000002">
    <property type="protein sequence ID" value="KAB5569741.1"/>
    <property type="molecule type" value="Genomic_DNA"/>
</dbReference>
<protein>
    <submittedName>
        <fullName evidence="1">Uncharacterized protein</fullName>
    </submittedName>
</protein>
<sequence length="149" mass="16506">MQLTALLGLNGLDRQHRCWAYKLLGTLNEQNLAARKENRGQGQGTEENSPSDGLVGFSFACVFLLSLLMLLEDEAASSSSSSSTTTSSNAQRDLSEWQERQLVMFFPKTRYELHAIRLAKLKGMAIENEESSNTIGFEVEMAETKPPTS</sequence>
<accession>A0A5N5NSQ2</accession>
<proteinExistence type="predicted"/>
<name>A0A5N5NSQ2_9ROSI</name>
<gene>
    <name evidence="1" type="ORF">DKX38_003534</name>
</gene>
<organism evidence="1 2">
    <name type="scientific">Salix brachista</name>
    <dbReference type="NCBI Taxonomy" id="2182728"/>
    <lineage>
        <taxon>Eukaryota</taxon>
        <taxon>Viridiplantae</taxon>
        <taxon>Streptophyta</taxon>
        <taxon>Embryophyta</taxon>
        <taxon>Tracheophyta</taxon>
        <taxon>Spermatophyta</taxon>
        <taxon>Magnoliopsida</taxon>
        <taxon>eudicotyledons</taxon>
        <taxon>Gunneridae</taxon>
        <taxon>Pentapetalae</taxon>
        <taxon>rosids</taxon>
        <taxon>fabids</taxon>
        <taxon>Malpighiales</taxon>
        <taxon>Salicaceae</taxon>
        <taxon>Saliceae</taxon>
        <taxon>Salix</taxon>
    </lineage>
</organism>
<evidence type="ECO:0000313" key="2">
    <source>
        <dbReference type="Proteomes" id="UP000326939"/>
    </source>
</evidence>
<keyword evidence="2" id="KW-1185">Reference proteome</keyword>
<reference evidence="2" key="1">
    <citation type="journal article" date="2019" name="Gigascience">
        <title>De novo genome assembly of the endangered Acer yangbiense, a plant species with extremely small populations endemic to Yunnan Province, China.</title>
        <authorList>
            <person name="Yang J."/>
            <person name="Wariss H.M."/>
            <person name="Tao L."/>
            <person name="Zhang R."/>
            <person name="Yun Q."/>
            <person name="Hollingsworth P."/>
            <person name="Dao Z."/>
            <person name="Luo G."/>
            <person name="Guo H."/>
            <person name="Ma Y."/>
            <person name="Sun W."/>
        </authorList>
    </citation>
    <scope>NUCLEOTIDE SEQUENCE [LARGE SCALE GENOMIC DNA]</scope>
    <source>
        <strain evidence="2">cv. br00</strain>
    </source>
</reference>
<dbReference type="Proteomes" id="UP000326939">
    <property type="component" value="Chromosome 2"/>
</dbReference>
<evidence type="ECO:0000313" key="1">
    <source>
        <dbReference type="EMBL" id="KAB5569741.1"/>
    </source>
</evidence>
<dbReference type="AlphaFoldDB" id="A0A5N5NSQ2"/>
<comment type="caution">
    <text evidence="1">The sequence shown here is derived from an EMBL/GenBank/DDBJ whole genome shotgun (WGS) entry which is preliminary data.</text>
</comment>